<evidence type="ECO:0000259" key="2">
    <source>
        <dbReference type="Pfam" id="PF03795"/>
    </source>
</evidence>
<name>A0A5E8HGA5_9LEPT</name>
<evidence type="ECO:0000256" key="1">
    <source>
        <dbReference type="ARBA" id="ARBA00007689"/>
    </source>
</evidence>
<dbReference type="EMBL" id="AOGX02000015">
    <property type="protein sequence ID" value="EOQ89867.1"/>
    <property type="molecule type" value="Genomic_DNA"/>
</dbReference>
<dbReference type="AlphaFoldDB" id="A0A5E8HGA5"/>
<evidence type="ECO:0000313" key="4">
    <source>
        <dbReference type="Proteomes" id="UP000013996"/>
    </source>
</evidence>
<reference evidence="3 4" key="1">
    <citation type="submission" date="2013-04" db="EMBL/GenBank/DDBJ databases">
        <authorList>
            <person name="Harkins D.M."/>
            <person name="Durkin A.S."/>
            <person name="Brinkac L.M."/>
            <person name="Haft D.H."/>
            <person name="Selengut J.D."/>
            <person name="Sanka R."/>
            <person name="DePew J."/>
            <person name="Purushe J."/>
            <person name="Hartskeerl R.A."/>
            <person name="Ahmed A."/>
            <person name="van der Linden H."/>
            <person name="Goris M.G.A."/>
            <person name="Vinetz J.M."/>
            <person name="Sutton G.G."/>
            <person name="Nierman W.C."/>
            <person name="Fouts D.E."/>
        </authorList>
    </citation>
    <scope>NUCLEOTIDE SEQUENCE [LARGE SCALE GENOMIC DNA]</scope>
    <source>
        <strain evidence="3 4">Sao Paulo</strain>
    </source>
</reference>
<evidence type="ECO:0000313" key="3">
    <source>
        <dbReference type="EMBL" id="EOQ89867.1"/>
    </source>
</evidence>
<dbReference type="InterPro" id="IPR011008">
    <property type="entry name" value="Dimeric_a/b-barrel"/>
</dbReference>
<dbReference type="PANTHER" id="PTHR35174:SF3">
    <property type="entry name" value="BLL7171 PROTEIN"/>
    <property type="match status" value="1"/>
</dbReference>
<protein>
    <recommendedName>
        <fullName evidence="2">YCII-related domain-containing protein</fullName>
    </recommendedName>
</protein>
<comment type="similarity">
    <text evidence="1">Belongs to the YciI family.</text>
</comment>
<feature type="domain" description="YCII-related" evidence="2">
    <location>
        <begin position="17"/>
        <end position="113"/>
    </location>
</feature>
<organism evidence="3 4">
    <name type="scientific">Leptospira yanagawae serovar Saopaulo str. Sao Paulo = ATCC 700523</name>
    <dbReference type="NCBI Taxonomy" id="1249483"/>
    <lineage>
        <taxon>Bacteria</taxon>
        <taxon>Pseudomonadati</taxon>
        <taxon>Spirochaetota</taxon>
        <taxon>Spirochaetia</taxon>
        <taxon>Leptospirales</taxon>
        <taxon>Leptospiraceae</taxon>
        <taxon>Leptospira</taxon>
    </lineage>
</organism>
<dbReference type="SUPFAM" id="SSF54909">
    <property type="entry name" value="Dimeric alpha+beta barrel"/>
    <property type="match status" value="1"/>
</dbReference>
<dbReference type="STRING" id="1249483.LEP1GSC202_0702"/>
<gene>
    <name evidence="3" type="ORF">LEP1GSC202_0702</name>
</gene>
<sequence>MKEFLLLFRNQTAENGYLLSPEEMAKEMPNWREWIGEVIQSGKFVSTQPLEYEGVVIRPGSVTDGPYVEMKEILAGYLICKAESIEEAIAIGKKCPILNYPMGSLEVRQITPFQP</sequence>
<dbReference type="OrthoDB" id="9795306at2"/>
<dbReference type="InterPro" id="IPR005545">
    <property type="entry name" value="YCII"/>
</dbReference>
<dbReference type="Proteomes" id="UP000013996">
    <property type="component" value="Unassembled WGS sequence"/>
</dbReference>
<proteinExistence type="inferred from homology"/>
<accession>A0A5E8HGA5</accession>
<dbReference type="Pfam" id="PF03795">
    <property type="entry name" value="YCII"/>
    <property type="match status" value="1"/>
</dbReference>
<comment type="caution">
    <text evidence="3">The sequence shown here is derived from an EMBL/GenBank/DDBJ whole genome shotgun (WGS) entry which is preliminary data.</text>
</comment>
<dbReference type="PANTHER" id="PTHR35174">
    <property type="entry name" value="BLL7171 PROTEIN-RELATED"/>
    <property type="match status" value="1"/>
</dbReference>
<dbReference type="RefSeq" id="WP_015677433.1">
    <property type="nucleotide sequence ID" value="NZ_AOGX02000015.1"/>
</dbReference>
<dbReference type="Gene3D" id="3.30.70.1060">
    <property type="entry name" value="Dimeric alpha+beta barrel"/>
    <property type="match status" value="1"/>
</dbReference>